<evidence type="ECO:0000313" key="11">
    <source>
        <dbReference type="Proteomes" id="UP000002484"/>
    </source>
</evidence>
<evidence type="ECO:0000256" key="2">
    <source>
        <dbReference type="ARBA" id="ARBA00022692"/>
    </source>
</evidence>
<feature type="transmembrane region" description="Helical" evidence="7">
    <location>
        <begin position="139"/>
        <end position="161"/>
    </location>
</feature>
<feature type="transmembrane region" description="Helical" evidence="7">
    <location>
        <begin position="66"/>
        <end position="87"/>
    </location>
</feature>
<dbReference type="STRING" id="298654.FraEuI1c_3458"/>
<keyword evidence="6 7" id="KW-0472">Membrane</keyword>
<dbReference type="AlphaFoldDB" id="E3IY12"/>
<dbReference type="Pfam" id="PF00005">
    <property type="entry name" value="ABC_tran"/>
    <property type="match status" value="1"/>
</dbReference>
<keyword evidence="5 7" id="KW-1133">Transmembrane helix</keyword>
<dbReference type="GO" id="GO:0005886">
    <property type="term" value="C:plasma membrane"/>
    <property type="evidence" value="ECO:0007669"/>
    <property type="project" value="UniProtKB-SubCell"/>
</dbReference>
<feature type="transmembrane region" description="Helical" evidence="7">
    <location>
        <begin position="167"/>
        <end position="187"/>
    </location>
</feature>
<dbReference type="PROSITE" id="PS00211">
    <property type="entry name" value="ABC_TRANSPORTER_1"/>
    <property type="match status" value="1"/>
</dbReference>
<feature type="domain" description="ABC transporter" evidence="8">
    <location>
        <begin position="346"/>
        <end position="582"/>
    </location>
</feature>
<dbReference type="EMBL" id="CP002299">
    <property type="protein sequence ID" value="ADP81467.1"/>
    <property type="molecule type" value="Genomic_DNA"/>
</dbReference>
<dbReference type="GO" id="GO:0015421">
    <property type="term" value="F:ABC-type oligopeptide transporter activity"/>
    <property type="evidence" value="ECO:0007669"/>
    <property type="project" value="TreeGrafter"/>
</dbReference>
<dbReference type="InterPro" id="IPR003439">
    <property type="entry name" value="ABC_transporter-like_ATP-bd"/>
</dbReference>
<feature type="transmembrane region" description="Helical" evidence="7">
    <location>
        <begin position="256"/>
        <end position="274"/>
    </location>
</feature>
<dbReference type="InParanoid" id="E3IY12"/>
<keyword evidence="4" id="KW-0067">ATP-binding</keyword>
<dbReference type="GO" id="GO:0005524">
    <property type="term" value="F:ATP binding"/>
    <property type="evidence" value="ECO:0007669"/>
    <property type="project" value="UniProtKB-KW"/>
</dbReference>
<keyword evidence="2 7" id="KW-0812">Transmembrane</keyword>
<evidence type="ECO:0000256" key="6">
    <source>
        <dbReference type="ARBA" id="ARBA00023136"/>
    </source>
</evidence>
<dbReference type="CDD" id="cd07346">
    <property type="entry name" value="ABC_6TM_exporters"/>
    <property type="match status" value="1"/>
</dbReference>
<feature type="transmembrane region" description="Helical" evidence="7">
    <location>
        <begin position="23"/>
        <end position="46"/>
    </location>
</feature>
<organism evidence="10 11">
    <name type="scientific">Pseudofrankia inefficax (strain DSM 45817 / CECT 9037 / DDB 130130 / EuI1c)</name>
    <name type="common">Frankia inefficax</name>
    <dbReference type="NCBI Taxonomy" id="298654"/>
    <lineage>
        <taxon>Bacteria</taxon>
        <taxon>Bacillati</taxon>
        <taxon>Actinomycetota</taxon>
        <taxon>Actinomycetes</taxon>
        <taxon>Frankiales</taxon>
        <taxon>Frankiaceae</taxon>
        <taxon>Pseudofrankia</taxon>
    </lineage>
</organism>
<name>E3IY12_PSEI1</name>
<evidence type="ECO:0000256" key="7">
    <source>
        <dbReference type="SAM" id="Phobius"/>
    </source>
</evidence>
<dbReference type="InterPro" id="IPR011527">
    <property type="entry name" value="ABC1_TM_dom"/>
</dbReference>
<dbReference type="InterPro" id="IPR036640">
    <property type="entry name" value="ABC1_TM_sf"/>
</dbReference>
<dbReference type="InterPro" id="IPR027417">
    <property type="entry name" value="P-loop_NTPase"/>
</dbReference>
<dbReference type="SUPFAM" id="SSF90123">
    <property type="entry name" value="ABC transporter transmembrane region"/>
    <property type="match status" value="1"/>
</dbReference>
<dbReference type="Proteomes" id="UP000002484">
    <property type="component" value="Chromosome"/>
</dbReference>
<keyword evidence="11" id="KW-1185">Reference proteome</keyword>
<dbReference type="SUPFAM" id="SSF52540">
    <property type="entry name" value="P-loop containing nucleoside triphosphate hydrolases"/>
    <property type="match status" value="1"/>
</dbReference>
<protein>
    <submittedName>
        <fullName evidence="10">ABC transporter related protein</fullName>
    </submittedName>
</protein>
<evidence type="ECO:0000259" key="9">
    <source>
        <dbReference type="PROSITE" id="PS50929"/>
    </source>
</evidence>
<gene>
    <name evidence="10" type="ordered locus">FraEuI1c_3458</name>
</gene>
<accession>E3IY12</accession>
<evidence type="ECO:0000259" key="8">
    <source>
        <dbReference type="PROSITE" id="PS50893"/>
    </source>
</evidence>
<dbReference type="OrthoDB" id="9806127at2"/>
<reference evidence="10 11" key="1">
    <citation type="submission" date="2010-10" db="EMBL/GenBank/DDBJ databases">
        <title>Complete sequence of Frankia sp. EuI1c.</title>
        <authorList>
            <consortium name="US DOE Joint Genome Institute"/>
            <person name="Lucas S."/>
            <person name="Copeland A."/>
            <person name="Lapidus A."/>
            <person name="Cheng J.-F."/>
            <person name="Bruce D."/>
            <person name="Goodwin L."/>
            <person name="Pitluck S."/>
            <person name="Chertkov O."/>
            <person name="Detter J.C."/>
            <person name="Han C."/>
            <person name="Tapia R."/>
            <person name="Land M."/>
            <person name="Hauser L."/>
            <person name="Jeffries C."/>
            <person name="Kyrpides N."/>
            <person name="Ivanova N."/>
            <person name="Mikhailova N."/>
            <person name="Beauchemin N."/>
            <person name="Sen A."/>
            <person name="Sur S.A."/>
            <person name="Gtari M."/>
            <person name="Wall L."/>
            <person name="Tisa L."/>
            <person name="Woyke T."/>
        </authorList>
    </citation>
    <scope>NUCLEOTIDE SEQUENCE [LARGE SCALE GENOMIC DNA]</scope>
    <source>
        <strain evidence="11">DSM 45817 / CECT 9037 / EuI1c</strain>
    </source>
</reference>
<dbReference type="Pfam" id="PF00664">
    <property type="entry name" value="ABC_membrane"/>
    <property type="match status" value="1"/>
</dbReference>
<dbReference type="PANTHER" id="PTHR43394:SF1">
    <property type="entry name" value="ATP-BINDING CASSETTE SUB-FAMILY B MEMBER 10, MITOCHONDRIAL"/>
    <property type="match status" value="1"/>
</dbReference>
<dbReference type="PROSITE" id="PS50893">
    <property type="entry name" value="ABC_TRANSPORTER_2"/>
    <property type="match status" value="1"/>
</dbReference>
<evidence type="ECO:0000256" key="4">
    <source>
        <dbReference type="ARBA" id="ARBA00022840"/>
    </source>
</evidence>
<dbReference type="InterPro" id="IPR017871">
    <property type="entry name" value="ABC_transporter-like_CS"/>
</dbReference>
<dbReference type="SMART" id="SM00382">
    <property type="entry name" value="AAA"/>
    <property type="match status" value="1"/>
</dbReference>
<dbReference type="InterPro" id="IPR003593">
    <property type="entry name" value="AAA+_ATPase"/>
</dbReference>
<keyword evidence="3" id="KW-0547">Nucleotide-binding</keyword>
<evidence type="ECO:0000313" key="10">
    <source>
        <dbReference type="EMBL" id="ADP81467.1"/>
    </source>
</evidence>
<evidence type="ECO:0000256" key="3">
    <source>
        <dbReference type="ARBA" id="ARBA00022741"/>
    </source>
</evidence>
<dbReference type="GO" id="GO:0016887">
    <property type="term" value="F:ATP hydrolysis activity"/>
    <property type="evidence" value="ECO:0007669"/>
    <property type="project" value="InterPro"/>
</dbReference>
<dbReference type="HOGENOM" id="CLU_000604_84_3_11"/>
<dbReference type="InterPro" id="IPR039421">
    <property type="entry name" value="Type_1_exporter"/>
</dbReference>
<feature type="domain" description="ABC transmembrane type-1" evidence="9">
    <location>
        <begin position="31"/>
        <end position="312"/>
    </location>
</feature>
<dbReference type="Gene3D" id="1.20.1560.10">
    <property type="entry name" value="ABC transporter type 1, transmembrane domain"/>
    <property type="match status" value="1"/>
</dbReference>
<sequence length="586" mass="63381">MARSDAARTSAPRTLFGHAGDGAWLLVGGYVLILVDAVAQSLTPAVFRVVLNRIQHDPHQFVRTGWQGPALGAAAIAGTFLVAAYLAHTWTRRGAARWANNLRGALYEHVQRLSMDFFHRSHVGDLAALINQDTERLELAVWQGLTLWWAVALLLISVGLIAWVDPWMALLAVGLLAVAVVWTLLVLPRLRRHTRDIRDELGRTSGTLAEMLGVNALLKAFNAEDHALGQVRDGTERIRAGSETFARLQHRYADPLGFHLSFVAPFLLLFVGAWRSATGTLEIGDVVAIWGFWMRGSTALTAVITTLPEVLAGMAASERTAELLDERPAVADRPHAPALAVTRGGVAFEGVSFAYPGRESRLVLDRFDLTLEPGQTTALVGPSGAGKSTVAQLLLRFFDPTGGRVTIDGRDLREVTQASVRAAIGVVFQDSVLVSGSLARNLRLARPTATDEEIVTALEAANAWEFVRAWDDGVETELGERGVTLSGGQRQRLAIARVMLKDPAIVVLDEATSALDASGERLVLGALDRLLAGRTSLVIAHRIATVRQADQIVVVERGRVGDIGTHSSLLRTSATYRSYCREQAVA</sequence>
<dbReference type="eggNOG" id="COG1132">
    <property type="taxonomic scope" value="Bacteria"/>
</dbReference>
<proteinExistence type="predicted"/>
<comment type="subcellular location">
    <subcellularLocation>
        <location evidence="1">Cell membrane</location>
        <topology evidence="1">Multi-pass membrane protein</topology>
    </subcellularLocation>
</comment>
<dbReference type="PROSITE" id="PS50929">
    <property type="entry name" value="ABC_TM1F"/>
    <property type="match status" value="1"/>
</dbReference>
<dbReference type="RefSeq" id="WP_013424585.1">
    <property type="nucleotide sequence ID" value="NC_014666.1"/>
</dbReference>
<dbReference type="FunFam" id="3.40.50.300:FF:000218">
    <property type="entry name" value="Multidrug ABC transporter ATP-binding protein"/>
    <property type="match status" value="1"/>
</dbReference>
<dbReference type="PANTHER" id="PTHR43394">
    <property type="entry name" value="ATP-DEPENDENT PERMEASE MDL1, MITOCHONDRIAL"/>
    <property type="match status" value="1"/>
</dbReference>
<evidence type="ECO:0000256" key="5">
    <source>
        <dbReference type="ARBA" id="ARBA00022989"/>
    </source>
</evidence>
<dbReference type="KEGG" id="fri:FraEuI1c_3458"/>
<dbReference type="Gene3D" id="3.40.50.300">
    <property type="entry name" value="P-loop containing nucleotide triphosphate hydrolases"/>
    <property type="match status" value="1"/>
</dbReference>
<evidence type="ECO:0000256" key="1">
    <source>
        <dbReference type="ARBA" id="ARBA00004651"/>
    </source>
</evidence>